<dbReference type="InParanoid" id="A0A0D2J8E6"/>
<dbReference type="SUPFAM" id="SSF55486">
    <property type="entry name" value="Metalloproteases ('zincins'), catalytic domain"/>
    <property type="match status" value="1"/>
</dbReference>
<dbReference type="AlphaFoldDB" id="A0A0D2J8E6"/>
<dbReference type="STRING" id="1429043.X474_10035"/>
<comment type="caution">
    <text evidence="1">The sequence shown here is derived from an EMBL/GenBank/DDBJ whole genome shotgun (WGS) entry which is preliminary data.</text>
</comment>
<keyword evidence="2" id="KW-1185">Reference proteome</keyword>
<accession>A0A0D2J8E6</accession>
<organism evidence="1 2">
    <name type="scientific">Dethiosulfatarculus sandiegensis</name>
    <dbReference type="NCBI Taxonomy" id="1429043"/>
    <lineage>
        <taxon>Bacteria</taxon>
        <taxon>Pseudomonadati</taxon>
        <taxon>Thermodesulfobacteriota</taxon>
        <taxon>Desulfarculia</taxon>
        <taxon>Desulfarculales</taxon>
        <taxon>Desulfarculaceae</taxon>
        <taxon>Dethiosulfatarculus</taxon>
    </lineage>
</organism>
<dbReference type="EMBL" id="AZAC01000011">
    <property type="protein sequence ID" value="KIX14444.1"/>
    <property type="molecule type" value="Genomic_DNA"/>
</dbReference>
<name>A0A0D2J8E6_9BACT</name>
<reference evidence="1 2" key="1">
    <citation type="submission" date="2013-11" db="EMBL/GenBank/DDBJ databases">
        <title>Metagenomic analysis of a methanogenic consortium involved in long chain n-alkane degradation.</title>
        <authorList>
            <person name="Davidova I.A."/>
            <person name="Callaghan A.V."/>
            <person name="Wawrik B."/>
            <person name="Pruitt S."/>
            <person name="Marks C."/>
            <person name="Duncan K.E."/>
            <person name="Suflita J.M."/>
        </authorList>
    </citation>
    <scope>NUCLEOTIDE SEQUENCE [LARGE SCALE GENOMIC DNA]</scope>
    <source>
        <strain evidence="1 2">SPR</strain>
    </source>
</reference>
<dbReference type="OrthoDB" id="3965347at2"/>
<gene>
    <name evidence="1" type="ORF">X474_10035</name>
</gene>
<sequence>MPRPSISKKIIVSLAFLVLYLLPVFLKPFTGHARYAPLDMARAVREQYGPAAVLVETGNHLYAWKAKVQGRILPLDLRGAVMRQYGRGWIVGAVGVHKYDWRAIPWSSLGQAVLPVMLVSSDHFGQIQGVRRGAGRFSSVLKRVHTWYGRRAGKNFRLLEPLVLPVKGNAAYWKGLCRASLDNARRFDFIYKAIAEYRANLPLPQGRIKVVITLFTGNSPEMWMGAASQGDFAVIPPYAASLAVPASGRLTKDQKGVCYAVGHELGHTFGLGHSCSAPTPNPNCQKSIMENTQPPEAILTPHEVDFLKKSVFFK</sequence>
<protein>
    <submittedName>
        <fullName evidence="1">Uncharacterized protein</fullName>
    </submittedName>
</protein>
<dbReference type="RefSeq" id="WP_044348236.1">
    <property type="nucleotide sequence ID" value="NZ_AZAC01000011.1"/>
</dbReference>
<proteinExistence type="predicted"/>
<dbReference type="Proteomes" id="UP000032233">
    <property type="component" value="Unassembled WGS sequence"/>
</dbReference>
<evidence type="ECO:0000313" key="1">
    <source>
        <dbReference type="EMBL" id="KIX14444.1"/>
    </source>
</evidence>
<evidence type="ECO:0000313" key="2">
    <source>
        <dbReference type="Proteomes" id="UP000032233"/>
    </source>
</evidence>